<dbReference type="GO" id="GO:0005886">
    <property type="term" value="C:plasma membrane"/>
    <property type="evidence" value="ECO:0007669"/>
    <property type="project" value="UniProtKB-SubCell"/>
</dbReference>
<evidence type="ECO:0000256" key="4">
    <source>
        <dbReference type="ARBA" id="ARBA00022475"/>
    </source>
</evidence>
<keyword evidence="13" id="KW-1185">Reference proteome</keyword>
<dbReference type="InterPro" id="IPR042094">
    <property type="entry name" value="T2SS_GspF_sf"/>
</dbReference>
<evidence type="ECO:0000256" key="9">
    <source>
        <dbReference type="RuleBase" id="RU003923"/>
    </source>
</evidence>
<dbReference type="PRINTS" id="PR00812">
    <property type="entry name" value="BCTERIALGSPF"/>
</dbReference>
<evidence type="ECO:0000256" key="5">
    <source>
        <dbReference type="ARBA" id="ARBA00022519"/>
    </source>
</evidence>
<keyword evidence="5" id="KW-0997">Cell inner membrane</keyword>
<dbReference type="Proteomes" id="UP000240739">
    <property type="component" value="Unassembled WGS sequence"/>
</dbReference>
<proteinExistence type="inferred from homology"/>
<accession>A0A2T4UEH3</accession>
<dbReference type="GO" id="GO:0009306">
    <property type="term" value="P:protein secretion"/>
    <property type="evidence" value="ECO:0007669"/>
    <property type="project" value="InterPro"/>
</dbReference>
<dbReference type="PANTHER" id="PTHR30012:SF0">
    <property type="entry name" value="TYPE II SECRETION SYSTEM PROTEIN F-RELATED"/>
    <property type="match status" value="1"/>
</dbReference>
<evidence type="ECO:0000313" key="12">
    <source>
        <dbReference type="EMBL" id="PTL56145.1"/>
    </source>
</evidence>
<dbReference type="OrthoDB" id="9805682at2"/>
<evidence type="ECO:0000256" key="6">
    <source>
        <dbReference type="ARBA" id="ARBA00022692"/>
    </source>
</evidence>
<feature type="domain" description="Type II secretion system protein GspF" evidence="11">
    <location>
        <begin position="271"/>
        <end position="393"/>
    </location>
</feature>
<comment type="subcellular location">
    <subcellularLocation>
        <location evidence="1">Cell inner membrane</location>
        <topology evidence="1">Multi-pass membrane protein</topology>
    </subcellularLocation>
    <subcellularLocation>
        <location evidence="9">Cell membrane</location>
        <topology evidence="9">Multi-pass membrane protein</topology>
    </subcellularLocation>
</comment>
<evidence type="ECO:0000256" key="1">
    <source>
        <dbReference type="ARBA" id="ARBA00004429"/>
    </source>
</evidence>
<feature type="transmembrane region" description="Helical" evidence="10">
    <location>
        <begin position="374"/>
        <end position="394"/>
    </location>
</feature>
<dbReference type="PROSITE" id="PS00874">
    <property type="entry name" value="T2SP_F"/>
    <property type="match status" value="1"/>
</dbReference>
<keyword evidence="7 10" id="KW-1133">Transmembrane helix</keyword>
<evidence type="ECO:0000259" key="11">
    <source>
        <dbReference type="Pfam" id="PF00482"/>
    </source>
</evidence>
<feature type="domain" description="Type II secretion system protein GspF" evidence="11">
    <location>
        <begin position="68"/>
        <end position="190"/>
    </location>
</feature>
<evidence type="ECO:0000256" key="10">
    <source>
        <dbReference type="SAM" id="Phobius"/>
    </source>
</evidence>
<dbReference type="Gene3D" id="1.20.81.30">
    <property type="entry name" value="Type II secretion system (T2SS), domain F"/>
    <property type="match status" value="2"/>
</dbReference>
<dbReference type="InterPro" id="IPR018076">
    <property type="entry name" value="T2SS_GspF_dom"/>
</dbReference>
<evidence type="ECO:0000256" key="7">
    <source>
        <dbReference type="ARBA" id="ARBA00022989"/>
    </source>
</evidence>
<keyword evidence="6 9" id="KW-0812">Transmembrane</keyword>
<dbReference type="InterPro" id="IPR003004">
    <property type="entry name" value="GspF/PilC"/>
</dbReference>
<organism evidence="12 13">
    <name type="scientific">Paraconexibacter algicola</name>
    <dbReference type="NCBI Taxonomy" id="2133960"/>
    <lineage>
        <taxon>Bacteria</taxon>
        <taxon>Bacillati</taxon>
        <taxon>Actinomycetota</taxon>
        <taxon>Thermoleophilia</taxon>
        <taxon>Solirubrobacterales</taxon>
        <taxon>Paraconexibacteraceae</taxon>
        <taxon>Paraconexibacter</taxon>
    </lineage>
</organism>
<evidence type="ECO:0000256" key="3">
    <source>
        <dbReference type="ARBA" id="ARBA00022448"/>
    </source>
</evidence>
<dbReference type="EMBL" id="PYYB01000002">
    <property type="protein sequence ID" value="PTL56145.1"/>
    <property type="molecule type" value="Genomic_DNA"/>
</dbReference>
<reference evidence="12 13" key="1">
    <citation type="submission" date="2018-03" db="EMBL/GenBank/DDBJ databases">
        <title>Aquarubrobacter algicola gen. nov., sp. nov., a novel actinobacterium isolated from shallow eutrophic lake during the end of cyanobacterial harmful algal blooms.</title>
        <authorList>
            <person name="Chun S.J."/>
        </authorList>
    </citation>
    <scope>NUCLEOTIDE SEQUENCE [LARGE SCALE GENOMIC DNA]</scope>
    <source>
        <strain evidence="12 13">Seoho-28</strain>
    </source>
</reference>
<feature type="transmembrane region" description="Helical" evidence="10">
    <location>
        <begin position="168"/>
        <end position="196"/>
    </location>
</feature>
<evidence type="ECO:0000256" key="2">
    <source>
        <dbReference type="ARBA" id="ARBA00005745"/>
    </source>
</evidence>
<dbReference type="AlphaFoldDB" id="A0A2T4UEH3"/>
<comment type="similarity">
    <text evidence="2 9">Belongs to the GSP F family.</text>
</comment>
<keyword evidence="8 10" id="KW-0472">Membrane</keyword>
<name>A0A2T4UEH3_9ACTN</name>
<protein>
    <submittedName>
        <fullName evidence="12">Type II secretion system F family protein</fullName>
    </submittedName>
</protein>
<keyword evidence="3 9" id="KW-0813">Transport</keyword>
<evidence type="ECO:0000256" key="8">
    <source>
        <dbReference type="ARBA" id="ARBA00023136"/>
    </source>
</evidence>
<comment type="caution">
    <text evidence="12">The sequence shown here is derived from an EMBL/GenBank/DDBJ whole genome shotgun (WGS) entry which is preliminary data.</text>
</comment>
<dbReference type="PANTHER" id="PTHR30012">
    <property type="entry name" value="GENERAL SECRETION PATHWAY PROTEIN"/>
    <property type="match status" value="1"/>
</dbReference>
<keyword evidence="4" id="KW-1003">Cell membrane</keyword>
<dbReference type="InterPro" id="IPR001992">
    <property type="entry name" value="T2SS_GspF/T4SS_PilC_CS"/>
</dbReference>
<dbReference type="FunFam" id="1.20.81.30:FF:000001">
    <property type="entry name" value="Type II secretion system protein F"/>
    <property type="match status" value="2"/>
</dbReference>
<gene>
    <name evidence="12" type="ORF">C7Y72_14220</name>
</gene>
<sequence length="402" mass="44014">MATYVFKAMDVTGAKAQGEVEAESKQAVGDQLKQRGLIVLDIADKHRSREINIKLFDRVKPDDLTIMTRQLSTMVSSGMTILRALYVLEAQTESDKLKETLVQVRKDVEAGLPLSDAFERHPKVFGPLFVAMTRAGETGGVLDQSLLRVADQLEKDAALRRQIKSAMAYPAVVISFALITLIALVTFLVPVFVGVFEQFGGDLPLITKFTVTLSDIMTGYWWAMIGVTVAAVFAFRKWKSTDSGRAQWDRFKLRVPMKIGDIVQKVALARWSRTLSALVSAGVPLLQALEITGKTAGNFVVEKAMTDVIANVKAGGMISEPLKTSPVFPGMVSHMVGVGEETGALDTMLSKIADFYEDQVDAAVKQLTSILEPVMIVIVGGMVGFIVISMYLPLFKVYDQIQ</sequence>
<dbReference type="RefSeq" id="WP_107569864.1">
    <property type="nucleotide sequence ID" value="NZ_PYYB01000002.1"/>
</dbReference>
<feature type="transmembrane region" description="Helical" evidence="10">
    <location>
        <begin position="216"/>
        <end position="235"/>
    </location>
</feature>
<dbReference type="Pfam" id="PF00482">
    <property type="entry name" value="T2SSF"/>
    <property type="match status" value="2"/>
</dbReference>
<evidence type="ECO:0000313" key="13">
    <source>
        <dbReference type="Proteomes" id="UP000240739"/>
    </source>
</evidence>